<dbReference type="Pfam" id="PF00149">
    <property type="entry name" value="Metallophos"/>
    <property type="match status" value="1"/>
</dbReference>
<evidence type="ECO:0000259" key="1">
    <source>
        <dbReference type="Pfam" id="PF00149"/>
    </source>
</evidence>
<protein>
    <recommendedName>
        <fullName evidence="1">Calcineurin-like phosphoesterase domain-containing protein</fullName>
    </recommendedName>
</protein>
<dbReference type="GO" id="GO:0016020">
    <property type="term" value="C:membrane"/>
    <property type="evidence" value="ECO:0007669"/>
    <property type="project" value="GOC"/>
</dbReference>
<dbReference type="GO" id="GO:0008758">
    <property type="term" value="F:UDP-2,3-diacylglucosamine hydrolase activity"/>
    <property type="evidence" value="ECO:0007669"/>
    <property type="project" value="TreeGrafter"/>
</dbReference>
<dbReference type="InterPro" id="IPR051158">
    <property type="entry name" value="Metallophosphoesterase_sf"/>
</dbReference>
<dbReference type="Gene3D" id="3.60.21.10">
    <property type="match status" value="1"/>
</dbReference>
<sequence length="275" mass="31059">MLLLAGLVILMGVLLLFHMWREAHVHQMIEEEVEVPHLPPSFDGVMILYVSDTHKRKLKQKDMEHFKNKVDWVLIGGDVAEKGISWSLVRHNMKLLSNIAPSFTVYGNHDKRAGTAQLARILRESGVQLLQDNVVYLRKGNDRVSLIGIDYRSKQGDVLLEQVGDRFCKLAIVHDPLQALRLEQNADLILSGHTHGGQLVVPFFGPVFLSKAYRPISNGWYSLKRSPEDVHQEGKMLVSRGYGTNHLPLRLGCPAEMHIITLRVSAEKALTEKQP</sequence>
<dbReference type="InterPro" id="IPR004843">
    <property type="entry name" value="Calcineurin-like_PHP"/>
</dbReference>
<dbReference type="InterPro" id="IPR029052">
    <property type="entry name" value="Metallo-depent_PP-like"/>
</dbReference>
<organism evidence="2 3">
    <name type="scientific">Paenibacillus amylolyticus</name>
    <dbReference type="NCBI Taxonomy" id="1451"/>
    <lineage>
        <taxon>Bacteria</taxon>
        <taxon>Bacillati</taxon>
        <taxon>Bacillota</taxon>
        <taxon>Bacilli</taxon>
        <taxon>Bacillales</taxon>
        <taxon>Paenibacillaceae</taxon>
        <taxon>Paenibacillus</taxon>
    </lineage>
</organism>
<feature type="domain" description="Calcineurin-like phosphoesterase" evidence="1">
    <location>
        <begin position="47"/>
        <end position="196"/>
    </location>
</feature>
<dbReference type="Proteomes" id="UP000187134">
    <property type="component" value="Unassembled WGS sequence"/>
</dbReference>
<dbReference type="PANTHER" id="PTHR31302">
    <property type="entry name" value="TRANSMEMBRANE PROTEIN WITH METALLOPHOSPHOESTERASE DOMAIN-RELATED"/>
    <property type="match status" value="1"/>
</dbReference>
<evidence type="ECO:0000313" key="3">
    <source>
        <dbReference type="Proteomes" id="UP000187134"/>
    </source>
</evidence>
<dbReference type="AlphaFoldDB" id="A0A1R1C086"/>
<dbReference type="SUPFAM" id="SSF56300">
    <property type="entry name" value="Metallo-dependent phosphatases"/>
    <property type="match status" value="1"/>
</dbReference>
<accession>A0A1R1C086</accession>
<reference evidence="2 3" key="1">
    <citation type="submission" date="2016-11" db="EMBL/GenBank/DDBJ databases">
        <title>Paenibacillus species isolates.</title>
        <authorList>
            <person name="Beno S.M."/>
        </authorList>
    </citation>
    <scope>NUCLEOTIDE SEQUENCE [LARGE SCALE GENOMIC DNA]</scope>
    <source>
        <strain evidence="2 3">FSL H8-0246</strain>
    </source>
</reference>
<dbReference type="EMBL" id="MRTJ01000002">
    <property type="protein sequence ID" value="OMF15562.1"/>
    <property type="molecule type" value="Genomic_DNA"/>
</dbReference>
<dbReference type="OrthoDB" id="9780884at2"/>
<proteinExistence type="predicted"/>
<evidence type="ECO:0000313" key="2">
    <source>
        <dbReference type="EMBL" id="OMF15562.1"/>
    </source>
</evidence>
<comment type="caution">
    <text evidence="2">The sequence shown here is derived from an EMBL/GenBank/DDBJ whole genome shotgun (WGS) entry which is preliminary data.</text>
</comment>
<dbReference type="GO" id="GO:0009245">
    <property type="term" value="P:lipid A biosynthetic process"/>
    <property type="evidence" value="ECO:0007669"/>
    <property type="project" value="TreeGrafter"/>
</dbReference>
<dbReference type="PANTHER" id="PTHR31302:SF32">
    <property type="entry name" value="PHOSPHOESTERASE"/>
    <property type="match status" value="1"/>
</dbReference>
<gene>
    <name evidence="2" type="ORF">BK131_09180</name>
</gene>
<name>A0A1R1C086_PAEAM</name>